<evidence type="ECO:0000313" key="1">
    <source>
        <dbReference type="EMBL" id="MBB3066223.1"/>
    </source>
</evidence>
<sequence>MTKPTLYLHIGAGKSGSSSIQAALARCAVPLREQGFLVPGDKLEPDATVSGHQLWFFQGLPKDEPESQKKVLRRLLRCKNAMAEQECHSLVVSAENLINRRKFPDLFLDVDKHFRVVVIAYLRRQDQYIQAHWQQWGFKSHPDFDDWIANGLGDIANWDVALADWEAAAFKKQIIVRTFERPKLHGNDVVLDFFNILGLDGKTFDLGNTEQNRGFSELTLRIAERNRDLFDGPHDNRFFAFLGEHLGSVVYEKEGGSIHLGKEDRQRLLDRFRAGNERLRKTYFPDQETLFDESNLPDRLELSEAEWSQREHDLIWRLLFAMHRRK</sequence>
<accession>A0A839SZ76</accession>
<dbReference type="EMBL" id="JACHXA010000007">
    <property type="protein sequence ID" value="MBB3066223.1"/>
    <property type="molecule type" value="Genomic_DNA"/>
</dbReference>
<gene>
    <name evidence="1" type="ORF">FHR98_002528</name>
</gene>
<dbReference type="InterPro" id="IPR027417">
    <property type="entry name" value="P-loop_NTPase"/>
</dbReference>
<organism evidence="1 2">
    <name type="scientific">Limibacillus halophilus</name>
    <dbReference type="NCBI Taxonomy" id="1579333"/>
    <lineage>
        <taxon>Bacteria</taxon>
        <taxon>Pseudomonadati</taxon>
        <taxon>Pseudomonadota</taxon>
        <taxon>Alphaproteobacteria</taxon>
        <taxon>Rhodospirillales</taxon>
        <taxon>Rhodovibrionaceae</taxon>
        <taxon>Limibacillus</taxon>
    </lineage>
</organism>
<dbReference type="Proteomes" id="UP000581135">
    <property type="component" value="Unassembled WGS sequence"/>
</dbReference>
<evidence type="ECO:0000313" key="2">
    <source>
        <dbReference type="Proteomes" id="UP000581135"/>
    </source>
</evidence>
<proteinExistence type="predicted"/>
<dbReference type="RefSeq" id="WP_183417041.1">
    <property type="nucleotide sequence ID" value="NZ_JACHXA010000007.1"/>
</dbReference>
<name>A0A839SZ76_9PROT</name>
<reference evidence="1 2" key="1">
    <citation type="submission" date="2020-08" db="EMBL/GenBank/DDBJ databases">
        <title>Genomic Encyclopedia of Type Strains, Phase III (KMG-III): the genomes of soil and plant-associated and newly described type strains.</title>
        <authorList>
            <person name="Whitman W."/>
        </authorList>
    </citation>
    <scope>NUCLEOTIDE SEQUENCE [LARGE SCALE GENOMIC DNA]</scope>
    <source>
        <strain evidence="1 2">CECT 8803</strain>
    </source>
</reference>
<dbReference type="AlphaFoldDB" id="A0A839SZ76"/>
<dbReference type="SUPFAM" id="SSF52540">
    <property type="entry name" value="P-loop containing nucleoside triphosphate hydrolases"/>
    <property type="match status" value="1"/>
</dbReference>
<evidence type="ECO:0008006" key="3">
    <source>
        <dbReference type="Google" id="ProtNLM"/>
    </source>
</evidence>
<dbReference type="Gene3D" id="3.40.50.300">
    <property type="entry name" value="P-loop containing nucleotide triphosphate hydrolases"/>
    <property type="match status" value="1"/>
</dbReference>
<keyword evidence="2" id="KW-1185">Reference proteome</keyword>
<comment type="caution">
    <text evidence="1">The sequence shown here is derived from an EMBL/GenBank/DDBJ whole genome shotgun (WGS) entry which is preliminary data.</text>
</comment>
<protein>
    <recommendedName>
        <fullName evidence="3">Sulfotransferase family protein</fullName>
    </recommendedName>
</protein>